<dbReference type="OrthoDB" id="2597113at2"/>
<comment type="caution">
    <text evidence="1">The sequence shown here is derived from an EMBL/GenBank/DDBJ whole genome shotgun (WGS) entry which is preliminary data.</text>
</comment>
<proteinExistence type="predicted"/>
<name>A0A559JN08_9BACL</name>
<dbReference type="EMBL" id="VNJJ01000004">
    <property type="protein sequence ID" value="TVY01264.1"/>
    <property type="molecule type" value="Genomic_DNA"/>
</dbReference>
<dbReference type="InterPro" id="IPR025453">
    <property type="entry name" value="DUF4309"/>
</dbReference>
<gene>
    <name evidence="1" type="ORF">FPZ45_08940</name>
</gene>
<sequence length="81" mass="8929">MKCKGAIDTAGTNVERQTNIGGITVKILKLQWGKPSASSTIKNGKLTQQKVVYNRGDYALSFIFNDVTHLDYINLTKRAGK</sequence>
<dbReference type="Pfam" id="PF14172">
    <property type="entry name" value="DUF4309"/>
    <property type="match status" value="1"/>
</dbReference>
<evidence type="ECO:0000313" key="1">
    <source>
        <dbReference type="EMBL" id="TVY01264.1"/>
    </source>
</evidence>
<organism evidence="1 2">
    <name type="scientific">Cohnella terricola</name>
    <dbReference type="NCBI Taxonomy" id="1289167"/>
    <lineage>
        <taxon>Bacteria</taxon>
        <taxon>Bacillati</taxon>
        <taxon>Bacillota</taxon>
        <taxon>Bacilli</taxon>
        <taxon>Bacillales</taxon>
        <taxon>Paenibacillaceae</taxon>
        <taxon>Cohnella</taxon>
    </lineage>
</organism>
<dbReference type="Proteomes" id="UP000316330">
    <property type="component" value="Unassembled WGS sequence"/>
</dbReference>
<dbReference type="AlphaFoldDB" id="A0A559JN08"/>
<protein>
    <submittedName>
        <fullName evidence="1">DUF4309 domain-containing protein</fullName>
    </submittedName>
</protein>
<keyword evidence="2" id="KW-1185">Reference proteome</keyword>
<evidence type="ECO:0000313" key="2">
    <source>
        <dbReference type="Proteomes" id="UP000316330"/>
    </source>
</evidence>
<accession>A0A559JN08</accession>
<reference evidence="1 2" key="1">
    <citation type="submission" date="2019-07" db="EMBL/GenBank/DDBJ databases">
        <authorList>
            <person name="Kim J."/>
        </authorList>
    </citation>
    <scope>NUCLEOTIDE SEQUENCE [LARGE SCALE GENOMIC DNA]</scope>
    <source>
        <strain evidence="1 2">G13</strain>
    </source>
</reference>